<name>A0ABY5C2S1_9LACO</name>
<proteinExistence type="predicted"/>
<dbReference type="EMBL" id="CP097478">
    <property type="protein sequence ID" value="USS93080.1"/>
    <property type="molecule type" value="Genomic_DNA"/>
</dbReference>
<keyword evidence="2" id="KW-1185">Reference proteome</keyword>
<dbReference type="Proteomes" id="UP001057532">
    <property type="component" value="Chromosome"/>
</dbReference>
<sequence>MTTEIPTEVQIIDQAKGTVERLRKKLTYYRVLSSISNITRIVLSASIPLLVSMSSHEIKYLAIVSLSGVAMSIIQGIDSFFDFSGRISDLKQSILSTNKEILLLSSHNDPYDEDSEVQNVQKFMANLADALDGMMDNIDN</sequence>
<accession>A0ABY5C2S1</accession>
<evidence type="ECO:0000313" key="1">
    <source>
        <dbReference type="EMBL" id="USS93080.1"/>
    </source>
</evidence>
<reference evidence="1" key="1">
    <citation type="submission" date="2022-05" db="EMBL/GenBank/DDBJ databases">
        <authorList>
            <person name="Oliphant S.A."/>
            <person name="Watson-Haigh N.S."/>
            <person name="Sumby K.M."/>
            <person name="Gardner J.M."/>
            <person name="Jiranek V."/>
        </authorList>
    </citation>
    <scope>NUCLEOTIDE SEQUENCE</scope>
    <source>
        <strain evidence="1">Ru20-1</strain>
    </source>
</reference>
<protein>
    <submittedName>
        <fullName evidence="1">DUF4231 domain-containing protein</fullName>
    </submittedName>
</protein>
<evidence type="ECO:0000313" key="2">
    <source>
        <dbReference type="Proteomes" id="UP001057532"/>
    </source>
</evidence>
<organism evidence="1 2">
    <name type="scientific">Fructilactobacillus ixorae</name>
    <dbReference type="NCBI Taxonomy" id="1750535"/>
    <lineage>
        <taxon>Bacteria</taxon>
        <taxon>Bacillati</taxon>
        <taxon>Bacillota</taxon>
        <taxon>Bacilli</taxon>
        <taxon>Lactobacillales</taxon>
        <taxon>Lactobacillaceae</taxon>
        <taxon>Fructilactobacillus</taxon>
    </lineage>
</organism>
<dbReference type="RefSeq" id="WP_252779848.1">
    <property type="nucleotide sequence ID" value="NZ_CP097478.1"/>
</dbReference>
<gene>
    <name evidence="1" type="ORF">M8332_05645</name>
</gene>